<dbReference type="EMBL" id="JANPWB010000010">
    <property type="protein sequence ID" value="KAJ1136746.1"/>
    <property type="molecule type" value="Genomic_DNA"/>
</dbReference>
<sequence>MPCGQGRSIQKHGVQESRWRYREGGATGQAEALGWGSRQPGAKPALGGRVGVRMQTHSCLWQMLYPLPSGVFTARILSVAGGIRHWDGAVGGRALLVAKCRVAGRT</sequence>
<reference evidence="1" key="1">
    <citation type="journal article" date="2022" name="bioRxiv">
        <title>Sequencing and chromosome-scale assembly of the giantPleurodeles waltlgenome.</title>
        <authorList>
            <person name="Brown T."/>
            <person name="Elewa A."/>
            <person name="Iarovenko S."/>
            <person name="Subramanian E."/>
            <person name="Araus A.J."/>
            <person name="Petzold A."/>
            <person name="Susuki M."/>
            <person name="Suzuki K.-i.T."/>
            <person name="Hayashi T."/>
            <person name="Toyoda A."/>
            <person name="Oliveira C."/>
            <person name="Osipova E."/>
            <person name="Leigh N.D."/>
            <person name="Simon A."/>
            <person name="Yun M.H."/>
        </authorList>
    </citation>
    <scope>NUCLEOTIDE SEQUENCE</scope>
    <source>
        <strain evidence="1">20211129_DDA</strain>
        <tissue evidence="1">Liver</tissue>
    </source>
</reference>
<evidence type="ECO:0000313" key="1">
    <source>
        <dbReference type="EMBL" id="KAJ1136746.1"/>
    </source>
</evidence>
<comment type="caution">
    <text evidence="1">The sequence shown here is derived from an EMBL/GenBank/DDBJ whole genome shotgun (WGS) entry which is preliminary data.</text>
</comment>
<dbReference type="Proteomes" id="UP001066276">
    <property type="component" value="Chromosome 6"/>
</dbReference>
<protein>
    <submittedName>
        <fullName evidence="1">Uncharacterized protein</fullName>
    </submittedName>
</protein>
<proteinExistence type="predicted"/>
<accession>A0AAV7Q884</accession>
<organism evidence="1 2">
    <name type="scientific">Pleurodeles waltl</name>
    <name type="common">Iberian ribbed newt</name>
    <dbReference type="NCBI Taxonomy" id="8319"/>
    <lineage>
        <taxon>Eukaryota</taxon>
        <taxon>Metazoa</taxon>
        <taxon>Chordata</taxon>
        <taxon>Craniata</taxon>
        <taxon>Vertebrata</taxon>
        <taxon>Euteleostomi</taxon>
        <taxon>Amphibia</taxon>
        <taxon>Batrachia</taxon>
        <taxon>Caudata</taxon>
        <taxon>Salamandroidea</taxon>
        <taxon>Salamandridae</taxon>
        <taxon>Pleurodelinae</taxon>
        <taxon>Pleurodeles</taxon>
    </lineage>
</organism>
<dbReference type="AlphaFoldDB" id="A0AAV7Q884"/>
<keyword evidence="2" id="KW-1185">Reference proteome</keyword>
<evidence type="ECO:0000313" key="2">
    <source>
        <dbReference type="Proteomes" id="UP001066276"/>
    </source>
</evidence>
<gene>
    <name evidence="1" type="ORF">NDU88_003161</name>
</gene>
<name>A0AAV7Q884_PLEWA</name>